<dbReference type="STRING" id="154621.RV11_GL002882"/>
<dbReference type="SUPFAM" id="SSF55729">
    <property type="entry name" value="Acyl-CoA N-acyltransferases (Nat)"/>
    <property type="match status" value="1"/>
</dbReference>
<evidence type="ECO:0000313" key="3">
    <source>
        <dbReference type="Proteomes" id="UP000013785"/>
    </source>
</evidence>
<dbReference type="EMBL" id="AJAT01000006">
    <property type="protein sequence ID" value="EOL49178.1"/>
    <property type="molecule type" value="Genomic_DNA"/>
</dbReference>
<comment type="caution">
    <text evidence="2">The sequence shown here is derived from an EMBL/GenBank/DDBJ whole genome shotgun (WGS) entry which is preliminary data.</text>
</comment>
<dbReference type="HOGENOM" id="CLU_013985_3_2_9"/>
<dbReference type="InterPro" id="IPR000182">
    <property type="entry name" value="GNAT_dom"/>
</dbReference>
<dbReference type="InterPro" id="IPR016181">
    <property type="entry name" value="Acyl_CoA_acyltransferase"/>
</dbReference>
<accession>R3U6V5</accession>
<dbReference type="AlphaFoldDB" id="R3U6V5"/>
<organism evidence="2 3">
    <name type="scientific">Enterococcus phoeniculicola ATCC BAA-412</name>
    <dbReference type="NCBI Taxonomy" id="1158610"/>
    <lineage>
        <taxon>Bacteria</taxon>
        <taxon>Bacillati</taxon>
        <taxon>Bacillota</taxon>
        <taxon>Bacilli</taxon>
        <taxon>Lactobacillales</taxon>
        <taxon>Enterococcaceae</taxon>
        <taxon>Enterococcus</taxon>
    </lineage>
</organism>
<reference evidence="2 3" key="1">
    <citation type="submission" date="2013-02" db="EMBL/GenBank/DDBJ databases">
        <title>The Genome Sequence of Enterococcus phoeniculicola BAA-412.</title>
        <authorList>
            <consortium name="The Broad Institute Genome Sequencing Platform"/>
            <consortium name="The Broad Institute Genome Sequencing Center for Infectious Disease"/>
            <person name="Earl A.M."/>
            <person name="Gilmore M.S."/>
            <person name="Lebreton F."/>
            <person name="Walker B."/>
            <person name="Young S.K."/>
            <person name="Zeng Q."/>
            <person name="Gargeya S."/>
            <person name="Fitzgerald M."/>
            <person name="Haas B."/>
            <person name="Abouelleil A."/>
            <person name="Alvarado L."/>
            <person name="Arachchi H.M."/>
            <person name="Berlin A.M."/>
            <person name="Chapman S.B."/>
            <person name="Dewar J."/>
            <person name="Goldberg J."/>
            <person name="Griggs A."/>
            <person name="Gujja S."/>
            <person name="Hansen M."/>
            <person name="Howarth C."/>
            <person name="Imamovic A."/>
            <person name="Larimer J."/>
            <person name="McCowan C."/>
            <person name="Murphy C."/>
            <person name="Neiman D."/>
            <person name="Pearson M."/>
            <person name="Priest M."/>
            <person name="Roberts A."/>
            <person name="Saif S."/>
            <person name="Shea T."/>
            <person name="Sisk P."/>
            <person name="Sykes S."/>
            <person name="Wortman J."/>
            <person name="Nusbaum C."/>
            <person name="Birren B."/>
        </authorList>
    </citation>
    <scope>NUCLEOTIDE SEQUENCE [LARGE SCALE GENOMIC DNA]</scope>
    <source>
        <strain evidence="2 3">ATCC BAA-412</strain>
    </source>
</reference>
<proteinExistence type="predicted"/>
<feature type="domain" description="N-acetyltransferase" evidence="1">
    <location>
        <begin position="6"/>
        <end position="171"/>
    </location>
</feature>
<keyword evidence="3" id="KW-1185">Reference proteome</keyword>
<dbReference type="PANTHER" id="PTHR43415:SF4">
    <property type="entry name" value="N-ACETYLTRANSFERASE DOMAIN-CONTAINING PROTEIN"/>
    <property type="match status" value="1"/>
</dbReference>
<dbReference type="PANTHER" id="PTHR43415">
    <property type="entry name" value="SPERMIDINE N(1)-ACETYLTRANSFERASE"/>
    <property type="match status" value="1"/>
</dbReference>
<name>R3U6V5_9ENTE</name>
<dbReference type="Pfam" id="PF13302">
    <property type="entry name" value="Acetyltransf_3"/>
    <property type="match status" value="1"/>
</dbReference>
<gene>
    <name evidence="2" type="ORF">UC3_00273</name>
</gene>
<dbReference type="GO" id="GO:0016747">
    <property type="term" value="F:acyltransferase activity, transferring groups other than amino-acyl groups"/>
    <property type="evidence" value="ECO:0007669"/>
    <property type="project" value="InterPro"/>
</dbReference>
<sequence>MKQEEVSLQKIKKEDIHSLWEISYGPAADLEWTKWNGPYFNDPILTWEEYKNGFGKDSVDNEMRRSILLGEKQVGMVTAYWEDGSLRRWLEVGIVIYDSSLWKKGIGRRALKQWLTILFDQEKELEHIGFTTWSGNQRMMKLGEQVGMKEEGRIRKVRFWENKFYDSMKYGVIRKEWKENLS</sequence>
<dbReference type="RefSeq" id="WP_010766958.1">
    <property type="nucleotide sequence ID" value="NZ_ASWE01000006.1"/>
</dbReference>
<dbReference type="PATRIC" id="fig|1158610.3.peg.256"/>
<dbReference type="OrthoDB" id="9795206at2"/>
<evidence type="ECO:0000313" key="2">
    <source>
        <dbReference type="EMBL" id="EOL49178.1"/>
    </source>
</evidence>
<protein>
    <recommendedName>
        <fullName evidence="1">N-acetyltransferase domain-containing protein</fullName>
    </recommendedName>
</protein>
<dbReference type="Gene3D" id="3.40.630.30">
    <property type="match status" value="1"/>
</dbReference>
<dbReference type="Proteomes" id="UP000013785">
    <property type="component" value="Unassembled WGS sequence"/>
</dbReference>
<evidence type="ECO:0000259" key="1">
    <source>
        <dbReference type="PROSITE" id="PS51186"/>
    </source>
</evidence>
<dbReference type="PROSITE" id="PS51186">
    <property type="entry name" value="GNAT"/>
    <property type="match status" value="1"/>
</dbReference>
<dbReference type="eggNOG" id="COG1670">
    <property type="taxonomic scope" value="Bacteria"/>
</dbReference>